<keyword evidence="3" id="KW-0064">Aspartyl protease</keyword>
<evidence type="ECO:0000313" key="11">
    <source>
        <dbReference type="Proteomes" id="UP000008810"/>
    </source>
</evidence>
<dbReference type="PRINTS" id="PR00792">
    <property type="entry name" value="PEPSIN"/>
</dbReference>
<dbReference type="AlphaFoldDB" id="I1HHP9"/>
<feature type="signal peptide" evidence="7">
    <location>
        <begin position="1"/>
        <end position="32"/>
    </location>
</feature>
<dbReference type="InterPro" id="IPR001461">
    <property type="entry name" value="Aspartic_peptidase_A1"/>
</dbReference>
<name>I1HHP9_BRADI</name>
<keyword evidence="5" id="KW-0325">Glycoprotein</keyword>
<dbReference type="EMBL" id="CM000881">
    <property type="protein sequence ID" value="KQK05436.1"/>
    <property type="molecule type" value="Genomic_DNA"/>
</dbReference>
<feature type="active site" evidence="6">
    <location>
        <position position="323"/>
    </location>
</feature>
<dbReference type="InterPro" id="IPR034161">
    <property type="entry name" value="Pepsin-like_plant"/>
</dbReference>
<dbReference type="GO" id="GO:0004190">
    <property type="term" value="F:aspartic-type endopeptidase activity"/>
    <property type="evidence" value="ECO:0007669"/>
    <property type="project" value="UniProtKB-KW"/>
</dbReference>
<evidence type="ECO:0000256" key="1">
    <source>
        <dbReference type="ARBA" id="ARBA00007447"/>
    </source>
</evidence>
<feature type="chain" id="PRO_5014094583" description="Peptidase A1 domain-containing protein" evidence="7">
    <location>
        <begin position="33"/>
        <end position="497"/>
    </location>
</feature>
<evidence type="ECO:0000259" key="8">
    <source>
        <dbReference type="PROSITE" id="PS51767"/>
    </source>
</evidence>
<evidence type="ECO:0000256" key="4">
    <source>
        <dbReference type="ARBA" id="ARBA00022801"/>
    </source>
</evidence>
<dbReference type="PANTHER" id="PTHR13683">
    <property type="entry name" value="ASPARTYL PROTEASES"/>
    <property type="match status" value="1"/>
</dbReference>
<dbReference type="CDD" id="cd05476">
    <property type="entry name" value="pepsin_A_like_plant"/>
    <property type="match status" value="1"/>
</dbReference>
<dbReference type="GeneID" id="100835942"/>
<evidence type="ECO:0000313" key="10">
    <source>
        <dbReference type="EnsemblPlants" id="KQK05436"/>
    </source>
</evidence>
<dbReference type="InterPro" id="IPR033121">
    <property type="entry name" value="PEPTIDASE_A1"/>
</dbReference>
<dbReference type="KEGG" id="bdi:100835942"/>
<dbReference type="OrthoDB" id="2747330at2759"/>
<dbReference type="FunFam" id="2.40.70.10:FF:000056">
    <property type="entry name" value="Eukaryotic aspartyl protease family protein"/>
    <property type="match status" value="1"/>
</dbReference>
<evidence type="ECO:0000256" key="3">
    <source>
        <dbReference type="ARBA" id="ARBA00022750"/>
    </source>
</evidence>
<feature type="domain" description="Peptidase A1" evidence="8">
    <location>
        <begin position="87"/>
        <end position="442"/>
    </location>
</feature>
<protein>
    <recommendedName>
        <fullName evidence="8">Peptidase A1 domain-containing protein</fullName>
    </recommendedName>
</protein>
<evidence type="ECO:0000313" key="9">
    <source>
        <dbReference type="EMBL" id="KQK05436.1"/>
    </source>
</evidence>
<proteinExistence type="inferred from homology"/>
<accession>I1HHP9</accession>
<dbReference type="GO" id="GO:0006508">
    <property type="term" value="P:proteolysis"/>
    <property type="evidence" value="ECO:0007669"/>
    <property type="project" value="UniProtKB-KW"/>
</dbReference>
<gene>
    <name evidence="10" type="primary">LOC100835942</name>
    <name evidence="9" type="ORF">BRADI_2g20040v3</name>
</gene>
<dbReference type="Pfam" id="PF14541">
    <property type="entry name" value="TAXi_C"/>
    <property type="match status" value="1"/>
</dbReference>
<keyword evidence="4" id="KW-0378">Hydrolase</keyword>
<keyword evidence="7" id="KW-0732">Signal</keyword>
<reference evidence="10" key="3">
    <citation type="submission" date="2018-08" db="UniProtKB">
        <authorList>
            <consortium name="EnsemblPlants"/>
        </authorList>
    </citation>
    <scope>IDENTIFICATION</scope>
    <source>
        <strain evidence="10">cv. Bd21</strain>
    </source>
</reference>
<reference evidence="9" key="2">
    <citation type="submission" date="2017-06" db="EMBL/GenBank/DDBJ databases">
        <title>WGS assembly of Brachypodium distachyon.</title>
        <authorList>
            <consortium name="The International Brachypodium Initiative"/>
            <person name="Lucas S."/>
            <person name="Harmon-Smith M."/>
            <person name="Lail K."/>
            <person name="Tice H."/>
            <person name="Grimwood J."/>
            <person name="Bruce D."/>
            <person name="Barry K."/>
            <person name="Shu S."/>
            <person name="Lindquist E."/>
            <person name="Wang M."/>
            <person name="Pitluck S."/>
            <person name="Vogel J.P."/>
            <person name="Garvin D.F."/>
            <person name="Mockler T.C."/>
            <person name="Schmutz J."/>
            <person name="Rokhsar D."/>
            <person name="Bevan M.W."/>
        </authorList>
    </citation>
    <scope>NUCLEOTIDE SEQUENCE</scope>
    <source>
        <strain evidence="9">Bd21</strain>
    </source>
</reference>
<dbReference type="PANTHER" id="PTHR13683:SF768">
    <property type="entry name" value="EUKARYOTIC ASPARTYL PROTEASE FAMILY PROTEIN"/>
    <property type="match status" value="1"/>
</dbReference>
<dbReference type="Gene3D" id="2.40.70.10">
    <property type="entry name" value="Acid Proteases"/>
    <property type="match status" value="2"/>
</dbReference>
<dbReference type="eggNOG" id="KOG1339">
    <property type="taxonomic scope" value="Eukaryota"/>
</dbReference>
<dbReference type="OMA" id="KKPCSYH"/>
<dbReference type="Pfam" id="PF14543">
    <property type="entry name" value="TAXi_N"/>
    <property type="match status" value="1"/>
</dbReference>
<comment type="similarity">
    <text evidence="1">Belongs to the peptidase A1 family.</text>
</comment>
<dbReference type="Proteomes" id="UP000008810">
    <property type="component" value="Chromosome 2"/>
</dbReference>
<dbReference type="PROSITE" id="PS51767">
    <property type="entry name" value="PEPTIDASE_A1"/>
    <property type="match status" value="1"/>
</dbReference>
<keyword evidence="2" id="KW-0645">Protease</keyword>
<organism evidence="9">
    <name type="scientific">Brachypodium distachyon</name>
    <name type="common">Purple false brome</name>
    <name type="synonym">Trachynia distachya</name>
    <dbReference type="NCBI Taxonomy" id="15368"/>
    <lineage>
        <taxon>Eukaryota</taxon>
        <taxon>Viridiplantae</taxon>
        <taxon>Streptophyta</taxon>
        <taxon>Embryophyta</taxon>
        <taxon>Tracheophyta</taxon>
        <taxon>Spermatophyta</taxon>
        <taxon>Magnoliopsida</taxon>
        <taxon>Liliopsida</taxon>
        <taxon>Poales</taxon>
        <taxon>Poaceae</taxon>
        <taxon>BOP clade</taxon>
        <taxon>Pooideae</taxon>
        <taxon>Stipodae</taxon>
        <taxon>Brachypodieae</taxon>
        <taxon>Brachypodium</taxon>
    </lineage>
</organism>
<evidence type="ECO:0000256" key="7">
    <source>
        <dbReference type="SAM" id="SignalP"/>
    </source>
</evidence>
<dbReference type="ExpressionAtlas" id="I1HHP9">
    <property type="expression patterns" value="baseline"/>
</dbReference>
<dbReference type="HOGENOM" id="CLU_005738_7_0_1"/>
<dbReference type="InterPro" id="IPR032799">
    <property type="entry name" value="TAXi_C"/>
</dbReference>
<dbReference type="Gramene" id="KQK05436">
    <property type="protein sequence ID" value="KQK05436"/>
    <property type="gene ID" value="BRADI_2g20040v3"/>
</dbReference>
<keyword evidence="11" id="KW-1185">Reference proteome</keyword>
<dbReference type="FunFam" id="2.40.70.10:FF:000028">
    <property type="entry name" value="Eukaryotic aspartyl protease family protein"/>
    <property type="match status" value="1"/>
</dbReference>
<evidence type="ECO:0000256" key="6">
    <source>
        <dbReference type="PIRSR" id="PIRSR601461-1"/>
    </source>
</evidence>
<evidence type="ECO:0000256" key="5">
    <source>
        <dbReference type="ARBA" id="ARBA00023180"/>
    </source>
</evidence>
<dbReference type="EnsemblPlants" id="KQK05436">
    <property type="protein sequence ID" value="KQK05436"/>
    <property type="gene ID" value="BRADI_2g20040v3"/>
</dbReference>
<reference evidence="9 10" key="1">
    <citation type="journal article" date="2010" name="Nature">
        <title>Genome sequencing and analysis of the model grass Brachypodium distachyon.</title>
        <authorList>
            <consortium name="International Brachypodium Initiative"/>
        </authorList>
    </citation>
    <scope>NUCLEOTIDE SEQUENCE [LARGE SCALE GENOMIC DNA]</scope>
    <source>
        <strain evidence="9 10">Bd21</strain>
    </source>
</reference>
<feature type="active site" evidence="6">
    <location>
        <position position="105"/>
    </location>
</feature>
<evidence type="ECO:0000256" key="2">
    <source>
        <dbReference type="ARBA" id="ARBA00022670"/>
    </source>
</evidence>
<dbReference type="SUPFAM" id="SSF50630">
    <property type="entry name" value="Acid proteases"/>
    <property type="match status" value="1"/>
</dbReference>
<sequence>MAPPPSSSSTRHIVLLLTALLALASALGGVSAAGVFKVRRRFARPGGEGGGNLTAHLAHDGDRHGRLLAAADVPLGGLGLPTGTGLYYTKIEIGTPPKPFHVQVDTGSDILWVNCVSCDKCPTKSGLGIDLALYDPKGSSSGSAVSCDNKFCAATYGSGEKLPGCTAGKPCEYRAEYGDGSSTAGSFVSDSLQYNQLSGNAQTRHAKANVIFGCGAQQGGDLESTNQALDGIIGFGQSNTSTLSQLASAGEVKKIFSHCLDTIKGGGIFAIGEVVQPKVKSTPLLPNMSHYNVNLQSIDVAGNALQLPPHIFETSEKRGTIIDSGTTLTYLPELVYKDILAAVFQKHQDITFRTIQGFLCFEYSESVDDGFPKITFHFEDDLGLNVYPHDYFFQNGDNLYCLGFQNGGFQPKDAKDMVLLGDLVLSNKVVVYDLEKQVIGWTDYNCSSSIKIKDDKTGATYTVDAHDIHSSSSGWRSQWQESWIQLLVTMVCGYLIF</sequence>
<dbReference type="InterPro" id="IPR021109">
    <property type="entry name" value="Peptidase_aspartic_dom_sf"/>
</dbReference>
<dbReference type="RefSeq" id="XP_003568117.1">
    <property type="nucleotide sequence ID" value="XM_003568069.4"/>
</dbReference>
<dbReference type="InterPro" id="IPR032861">
    <property type="entry name" value="TAXi_N"/>
</dbReference>